<dbReference type="InterPro" id="IPR016024">
    <property type="entry name" value="ARM-type_fold"/>
</dbReference>
<dbReference type="AlphaFoldDB" id="A0A3B6AST5"/>
<dbReference type="Gramene" id="TraesCS2A02G136400.1">
    <property type="protein sequence ID" value="TraesCS2A02G136400.1"/>
    <property type="gene ID" value="TraesCS2A02G136400"/>
</dbReference>
<dbReference type="PANTHER" id="PTHR33115:SF81">
    <property type="entry name" value="BLE2 PROTEIN"/>
    <property type="match status" value="1"/>
</dbReference>
<feature type="transmembrane region" description="Helical" evidence="1">
    <location>
        <begin position="162"/>
        <end position="184"/>
    </location>
</feature>
<keyword evidence="1" id="KW-1133">Transmembrane helix</keyword>
<protein>
    <recommendedName>
        <fullName evidence="4">BLE2 protein</fullName>
    </recommendedName>
</protein>
<feature type="transmembrane region" description="Helical" evidence="1">
    <location>
        <begin position="67"/>
        <end position="83"/>
    </location>
</feature>
<feature type="transmembrane region" description="Helical" evidence="1">
    <location>
        <begin position="266"/>
        <end position="299"/>
    </location>
</feature>
<dbReference type="PANTHER" id="PTHR33115">
    <property type="entry name" value="ARM REPEAT SUPERFAMILY PROTEIN"/>
    <property type="match status" value="1"/>
</dbReference>
<feature type="transmembrane region" description="Helical" evidence="1">
    <location>
        <begin position="239"/>
        <end position="260"/>
    </location>
</feature>
<keyword evidence="1" id="KW-0812">Transmembrane</keyword>
<feature type="transmembrane region" description="Helical" evidence="1">
    <location>
        <begin position="196"/>
        <end position="218"/>
    </location>
</feature>
<evidence type="ECO:0000313" key="2">
    <source>
        <dbReference type="EnsemblPlants" id="TraesCS2A02G136400.1"/>
    </source>
</evidence>
<reference evidence="2" key="1">
    <citation type="submission" date="2018-08" db="EMBL/GenBank/DDBJ databases">
        <authorList>
            <person name="Rossello M."/>
        </authorList>
    </citation>
    <scope>NUCLEOTIDE SEQUENCE [LARGE SCALE GENOMIC DNA]</scope>
    <source>
        <strain evidence="2">cv. Chinese Spring</strain>
    </source>
</reference>
<dbReference type="STRING" id="4565.A0A3B6AST5"/>
<evidence type="ECO:0000256" key="1">
    <source>
        <dbReference type="SAM" id="Phobius"/>
    </source>
</evidence>
<feature type="transmembrane region" description="Helical" evidence="1">
    <location>
        <begin position="131"/>
        <end position="150"/>
    </location>
</feature>
<dbReference type="Gene3D" id="1.25.10.10">
    <property type="entry name" value="Leucine-rich Repeat Variant"/>
    <property type="match status" value="1"/>
</dbReference>
<accession>A0A3B6AST5</accession>
<dbReference type="PaxDb" id="4565-Traes_2AS_D35AE12B6.2"/>
<evidence type="ECO:0008006" key="4">
    <source>
        <dbReference type="Google" id="ProtNLM"/>
    </source>
</evidence>
<reference evidence="2" key="2">
    <citation type="submission" date="2018-10" db="UniProtKB">
        <authorList>
            <consortium name="EnsemblPlants"/>
        </authorList>
    </citation>
    <scope>IDENTIFICATION</scope>
</reference>
<keyword evidence="3" id="KW-1185">Reference proteome</keyword>
<feature type="transmembrane region" description="Helical" evidence="1">
    <location>
        <begin position="37"/>
        <end position="55"/>
    </location>
</feature>
<dbReference type="InterPro" id="IPR011989">
    <property type="entry name" value="ARM-like"/>
</dbReference>
<keyword evidence="1" id="KW-0472">Membrane</keyword>
<dbReference type="Gramene" id="TraesCS2A03G0278800.1">
    <property type="protein sequence ID" value="TraesCS2A03G0278800.1.CDS"/>
    <property type="gene ID" value="TraesCS2A03G0278800"/>
</dbReference>
<dbReference type="OMA" id="INMVECN"/>
<dbReference type="SUPFAM" id="SSF48371">
    <property type="entry name" value="ARM repeat"/>
    <property type="match status" value="1"/>
</dbReference>
<sequence length="963" mass="108289">MPPSHYGARQVDKAAAAAKPEMGLNHFVRFVALIERLGNALGTLAFTWATVVLLGGYSKDLSLDHDFWYAAAIVFLEAIRMFTRNNRMDYQLFFNTRGAFRPMGWNGLVVVLCFFDVFVILWRKYYMTDMTLLAMVIILATVRFLSGLKLHIWKPLSRATSLWSPLVAILLTAPPLSACINKYTYDGDDHDPYNRWIGLISWIVFTTLLVPVLLVTISRLRFTRVIKLADSILGSKQEFWHRVVINLCMIAALGMQVYILQLGQPTNILVILIVQACALVVVSFGNFQVPAAVVRIWLASLGLQHEYKDDQENLKASLRIFYWMVLGQGVLYAVACMLELFSFIPRRFLVHCGGFRGYWGVKSVDLYYAYALEKCMQEGVLAPKKISLSNFAMDSLNSDSSKNQIYGIQMMPSFLQREPTKAQLLSKLATSTKTVARIISMLDWTSPKDTTIRLYAAKVTAELAKDLRVVTFPGTIQLVSALLDADSGTKRGNLLLDTDDEQEKQDQFLEDGQEQHTVRDVADNQGQRREQLQDTDNLLEETQACSTQQACNDKPNSYILKCWQHILELCSVPKEQLPTDHDLLPALAMSIIESLAGCDQENCVQISNAANLIPKIIGFTRFRHAMNTVDTETQQKLLLKSSLTVLQRLASIGGEIGITLRYKISKHPLLLRNLAETLEYNGSSQELIKLVAGILRNIAIDGNTRQEIGRIQLIIIRLTQTFINGEGTMSTNADHLSRKVTGQALAMLTTESVQNCLIVLKEPEFIKKLKPMISIHGKYIYVAASLLRNLCLHAQPELRESDLKELSHTLREVLEKIIDVEGAELEILIGLSSQICRIIPKDFTEELEGGQIKQRFVKRLIDALNANMEPSAHCPGIRRVILEQVINMVECNYHYANCFNEFRMTEALSVVEQTLSKAEDYKLLLGDAGLMEYSTPISALVARAKELVTDCDSIVDGRISEQS</sequence>
<name>A0A3B6AST5_WHEAT</name>
<feature type="transmembrane region" description="Helical" evidence="1">
    <location>
        <begin position="104"/>
        <end position="125"/>
    </location>
</feature>
<evidence type="ECO:0000313" key="3">
    <source>
        <dbReference type="Proteomes" id="UP000019116"/>
    </source>
</evidence>
<feature type="transmembrane region" description="Helical" evidence="1">
    <location>
        <begin position="320"/>
        <end position="344"/>
    </location>
</feature>
<proteinExistence type="predicted"/>
<dbReference type="OrthoDB" id="618849at2759"/>
<organism evidence="2">
    <name type="scientific">Triticum aestivum</name>
    <name type="common">Wheat</name>
    <dbReference type="NCBI Taxonomy" id="4565"/>
    <lineage>
        <taxon>Eukaryota</taxon>
        <taxon>Viridiplantae</taxon>
        <taxon>Streptophyta</taxon>
        <taxon>Embryophyta</taxon>
        <taxon>Tracheophyta</taxon>
        <taxon>Spermatophyta</taxon>
        <taxon>Magnoliopsida</taxon>
        <taxon>Liliopsida</taxon>
        <taxon>Poales</taxon>
        <taxon>Poaceae</taxon>
        <taxon>BOP clade</taxon>
        <taxon>Pooideae</taxon>
        <taxon>Triticodae</taxon>
        <taxon>Triticeae</taxon>
        <taxon>Triticinae</taxon>
        <taxon>Triticum</taxon>
    </lineage>
</organism>
<gene>
    <name evidence="2" type="primary">LOC123184858</name>
</gene>
<dbReference type="Proteomes" id="UP000019116">
    <property type="component" value="Chromosome 2A"/>
</dbReference>
<dbReference type="EnsemblPlants" id="TraesCS2A02G136400.1">
    <property type="protein sequence ID" value="TraesCS2A02G136400.1"/>
    <property type="gene ID" value="TraesCS2A02G136400"/>
</dbReference>